<evidence type="ECO:0000256" key="6">
    <source>
        <dbReference type="ARBA" id="ARBA00023098"/>
    </source>
</evidence>
<dbReference type="AlphaFoldDB" id="A0A0G3WL39"/>
<feature type="domain" description="Acyl-ACP thioesterase-like C-terminal" evidence="9">
    <location>
        <begin position="158"/>
        <end position="241"/>
    </location>
</feature>
<dbReference type="InterPro" id="IPR045023">
    <property type="entry name" value="FATA/B"/>
</dbReference>
<keyword evidence="3" id="KW-0378">Hydrolase</keyword>
<keyword evidence="7" id="KW-0275">Fatty acid biosynthesis</keyword>
<dbReference type="PANTHER" id="PTHR31727:SF6">
    <property type="entry name" value="OLEOYL-ACYL CARRIER PROTEIN THIOESTERASE 1, CHLOROPLASTIC"/>
    <property type="match status" value="1"/>
</dbReference>
<dbReference type="InterPro" id="IPR029069">
    <property type="entry name" value="HotDog_dom_sf"/>
</dbReference>
<dbReference type="KEGG" id="epo:Epro_1221"/>
<feature type="domain" description="Acyl-ACP thioesterase N-terminal hotdog" evidence="8">
    <location>
        <begin position="3"/>
        <end position="126"/>
    </location>
</feature>
<dbReference type="Pfam" id="PF01643">
    <property type="entry name" value="Acyl-ACP_TE"/>
    <property type="match status" value="1"/>
</dbReference>
<dbReference type="PATRIC" id="fig|1408281.3.peg.1262"/>
<dbReference type="SUPFAM" id="SSF54637">
    <property type="entry name" value="Thioesterase/thiol ester dehydrase-isomerase"/>
    <property type="match status" value="2"/>
</dbReference>
<protein>
    <submittedName>
        <fullName evidence="10">Putative Acyl-ACP thioesterase</fullName>
    </submittedName>
</protein>
<dbReference type="EMBL" id="CP009498">
    <property type="protein sequence ID" value="AKL98600.1"/>
    <property type="molecule type" value="Genomic_DNA"/>
</dbReference>
<keyword evidence="11" id="KW-1185">Reference proteome</keyword>
<keyword evidence="6" id="KW-0443">Lipid metabolism</keyword>
<dbReference type="PANTHER" id="PTHR31727">
    <property type="entry name" value="OLEOYL-ACYL CARRIER PROTEIN THIOESTERASE 1, CHLOROPLASTIC"/>
    <property type="match status" value="1"/>
</dbReference>
<keyword evidence="2" id="KW-0444">Lipid biosynthesis</keyword>
<name>A0A0G3WL39_9BACT</name>
<accession>A0A0G3WL39</accession>
<evidence type="ECO:0000256" key="2">
    <source>
        <dbReference type="ARBA" id="ARBA00022516"/>
    </source>
</evidence>
<evidence type="ECO:0000313" key="10">
    <source>
        <dbReference type="EMBL" id="AKL98600.1"/>
    </source>
</evidence>
<gene>
    <name evidence="10" type="ORF">Epro_1221</name>
</gene>
<keyword evidence="4" id="KW-0276">Fatty acid metabolism</keyword>
<dbReference type="Pfam" id="PF20791">
    <property type="entry name" value="Acyl-ACP_TE_C"/>
    <property type="match status" value="1"/>
</dbReference>
<sequence>MLTQSFKVRYGETGFNNRVPVWVLQNYAQQAAALDAHSISAGWEDLSKHGVTWVLIKIQFKITGVIEGLQTVNVKTWHVLSDKIKSRRDFVFYDEQGNEIATAVSWWLVLDLETRKIVRTPKQILDGSGNRVMALKETELKEPHFENALPLTEIAMVSRLEDIDMNGHVNNVHFTAWAFEGVPREIRRNQTLSDIVINFKAEVLADEKIIIKTYASSKSSFWHLLIRDSDGKEIAAAYTLWS</sequence>
<dbReference type="GO" id="GO:0016297">
    <property type="term" value="F:fatty acyl-[ACP] hydrolase activity"/>
    <property type="evidence" value="ECO:0007669"/>
    <property type="project" value="InterPro"/>
</dbReference>
<evidence type="ECO:0000313" key="11">
    <source>
        <dbReference type="Proteomes" id="UP000035337"/>
    </source>
</evidence>
<reference evidence="10 11" key="1">
    <citation type="submission" date="2014-09" db="EMBL/GenBank/DDBJ databases">
        <title>Complete genome sequence of Endomicrobium proavitum.</title>
        <authorList>
            <person name="Zheng H."/>
        </authorList>
    </citation>
    <scope>NUCLEOTIDE SEQUENCE [LARGE SCALE GENOMIC DNA]</scope>
    <source>
        <strain evidence="10 11">Rsa215</strain>
    </source>
</reference>
<dbReference type="RefSeq" id="WP_052571284.1">
    <property type="nucleotide sequence ID" value="NZ_CP009498.1"/>
</dbReference>
<evidence type="ECO:0000256" key="5">
    <source>
        <dbReference type="ARBA" id="ARBA00022946"/>
    </source>
</evidence>
<dbReference type="InterPro" id="IPR049427">
    <property type="entry name" value="Acyl-ACP_TE_C"/>
</dbReference>
<keyword evidence="5" id="KW-0809">Transit peptide</keyword>
<dbReference type="OrthoDB" id="9801517at2"/>
<evidence type="ECO:0000256" key="7">
    <source>
        <dbReference type="ARBA" id="ARBA00023160"/>
    </source>
</evidence>
<dbReference type="InterPro" id="IPR002864">
    <property type="entry name" value="Acyl-ACP_thioesterase_NHD"/>
</dbReference>
<evidence type="ECO:0000256" key="4">
    <source>
        <dbReference type="ARBA" id="ARBA00022832"/>
    </source>
</evidence>
<dbReference type="GO" id="GO:0000036">
    <property type="term" value="F:acyl carrier activity"/>
    <property type="evidence" value="ECO:0007669"/>
    <property type="project" value="TreeGrafter"/>
</dbReference>
<organism evidence="10 11">
    <name type="scientific">Endomicrobium proavitum</name>
    <dbReference type="NCBI Taxonomy" id="1408281"/>
    <lineage>
        <taxon>Bacteria</taxon>
        <taxon>Pseudomonadati</taxon>
        <taxon>Elusimicrobiota</taxon>
        <taxon>Endomicrobiia</taxon>
        <taxon>Endomicrobiales</taxon>
        <taxon>Endomicrobiaceae</taxon>
        <taxon>Endomicrobium</taxon>
    </lineage>
</organism>
<evidence type="ECO:0000259" key="8">
    <source>
        <dbReference type="Pfam" id="PF01643"/>
    </source>
</evidence>
<evidence type="ECO:0000256" key="3">
    <source>
        <dbReference type="ARBA" id="ARBA00022801"/>
    </source>
</evidence>
<proteinExistence type="inferred from homology"/>
<dbReference type="Gene3D" id="3.10.129.10">
    <property type="entry name" value="Hotdog Thioesterase"/>
    <property type="match status" value="1"/>
</dbReference>
<evidence type="ECO:0000256" key="1">
    <source>
        <dbReference type="ARBA" id="ARBA00006500"/>
    </source>
</evidence>
<comment type="similarity">
    <text evidence="1">Belongs to the acyl-ACP thioesterase family.</text>
</comment>
<dbReference type="CDD" id="cd00586">
    <property type="entry name" value="4HBT"/>
    <property type="match status" value="1"/>
</dbReference>
<dbReference type="Proteomes" id="UP000035337">
    <property type="component" value="Chromosome"/>
</dbReference>
<evidence type="ECO:0000259" key="9">
    <source>
        <dbReference type="Pfam" id="PF20791"/>
    </source>
</evidence>
<dbReference type="STRING" id="1408281.Epro_1221"/>